<proteinExistence type="predicted"/>
<dbReference type="AlphaFoldDB" id="M7NTU4"/>
<accession>M7NTU4</accession>
<dbReference type="Pfam" id="PF12328">
    <property type="entry name" value="Rpp20"/>
    <property type="match status" value="1"/>
</dbReference>
<dbReference type="GeneID" id="19894541"/>
<evidence type="ECO:0000313" key="4">
    <source>
        <dbReference type="EMBL" id="EMR10692.1"/>
    </source>
</evidence>
<dbReference type="Proteomes" id="UP000011958">
    <property type="component" value="Unassembled WGS sequence"/>
</dbReference>
<dbReference type="eggNOG" id="KOG3631">
    <property type="taxonomic scope" value="Eukaryota"/>
</dbReference>
<name>M7NTU4_PNEMU</name>
<dbReference type="RefSeq" id="XP_007872752.1">
    <property type="nucleotide sequence ID" value="XM_007874561.1"/>
</dbReference>
<reference evidence="5" key="1">
    <citation type="journal article" date="2016" name="Nat. Commun.">
        <title>Genome analysis of three Pneumocystis species reveals adaptation mechanisms to life exclusively in mammalian hosts.</title>
        <authorList>
            <person name="Ma L."/>
            <person name="Chen Z."/>
            <person name="Huang D.W."/>
            <person name="Kutty G."/>
            <person name="Ishihara M."/>
            <person name="Wang H."/>
            <person name="Abouelleil A."/>
            <person name="Bishop L."/>
            <person name="Davey E."/>
            <person name="Deng R."/>
            <person name="Deng X."/>
            <person name="Fan L."/>
            <person name="Fantoni G."/>
            <person name="Fitzgerald M."/>
            <person name="Gogineni E."/>
            <person name="Goldberg J.M."/>
            <person name="Handley G."/>
            <person name="Hu X."/>
            <person name="Huber C."/>
            <person name="Jiao X."/>
            <person name="Jones K."/>
            <person name="Levin J.Z."/>
            <person name="Liu Y."/>
            <person name="Macdonald P."/>
            <person name="Melnikov A."/>
            <person name="Raley C."/>
            <person name="Sassi M."/>
            <person name="Sherman B.T."/>
            <person name="Song X."/>
            <person name="Sykes S."/>
            <person name="Tran B."/>
            <person name="Walsh L."/>
            <person name="Xia Y."/>
            <person name="Yang J."/>
            <person name="Young S."/>
            <person name="Zeng Q."/>
            <person name="Zheng X."/>
            <person name="Stephens R."/>
            <person name="Nusbaum C."/>
            <person name="Birren B.W."/>
            <person name="Azadi P."/>
            <person name="Lempicki R.A."/>
            <person name="Cuomo C.A."/>
            <person name="Kovacs J.A."/>
        </authorList>
    </citation>
    <scope>NUCLEOTIDE SEQUENCE [LARGE SCALE GENOMIC DNA]</scope>
    <source>
        <strain evidence="5">B123</strain>
    </source>
</reference>
<dbReference type="InterPro" id="IPR036882">
    <property type="entry name" value="Alba-like_dom_sf"/>
</dbReference>
<dbReference type="OrthoDB" id="416729at2759"/>
<keyword evidence="2" id="KW-0819">tRNA processing</keyword>
<dbReference type="EMBL" id="AFWA02000003">
    <property type="protein sequence ID" value="EMR10692.1"/>
    <property type="molecule type" value="Genomic_DNA"/>
</dbReference>
<comment type="caution">
    <text evidence="4">The sequence shown here is derived from an EMBL/GenBank/DDBJ whole genome shotgun (WGS) entry which is preliminary data.</text>
</comment>
<comment type="subcellular location">
    <subcellularLocation>
        <location evidence="1">Nucleus</location>
    </subcellularLocation>
</comment>
<sequence>MSLKDKLRMTLITSKRKRSSEIQISKPIKKTFVKSTIDVPIKRAVLKGPDAFIHKRSIPHPVDVSNKIFISRKTLLMNVIKKIKQKLMSFNSKSKPIILYAQSAAIERALEIALVLSLQIPLDIQIQTGTIEIVDDVLPYDMDKMITSQIRLNSTVQVIISLLDQP</sequence>
<evidence type="ECO:0000256" key="1">
    <source>
        <dbReference type="ARBA" id="ARBA00004123"/>
    </source>
</evidence>
<dbReference type="Gene3D" id="3.30.110.20">
    <property type="entry name" value="Alba-like domain"/>
    <property type="match status" value="1"/>
</dbReference>
<evidence type="ECO:0000256" key="3">
    <source>
        <dbReference type="ARBA" id="ARBA00023242"/>
    </source>
</evidence>
<dbReference type="GO" id="GO:0000172">
    <property type="term" value="C:ribonuclease MRP complex"/>
    <property type="evidence" value="ECO:0007669"/>
    <property type="project" value="InterPro"/>
</dbReference>
<protein>
    <submittedName>
        <fullName evidence="4">Uncharacterized protein</fullName>
    </submittedName>
</protein>
<dbReference type="InterPro" id="IPR014612">
    <property type="entry name" value="Pop7/Rpp20"/>
</dbReference>
<dbReference type="HOGENOM" id="CLU_1603436_0_0_1"/>
<keyword evidence="3" id="KW-0539">Nucleus</keyword>
<dbReference type="GO" id="GO:0005655">
    <property type="term" value="C:nucleolar ribonuclease P complex"/>
    <property type="evidence" value="ECO:0007669"/>
    <property type="project" value="InterPro"/>
</dbReference>
<keyword evidence="5" id="KW-1185">Reference proteome</keyword>
<dbReference type="GO" id="GO:0001682">
    <property type="term" value="P:tRNA 5'-leader removal"/>
    <property type="evidence" value="ECO:0007669"/>
    <property type="project" value="InterPro"/>
</dbReference>
<organism evidence="4 5">
    <name type="scientific">Pneumocystis murina (strain B123)</name>
    <name type="common">Mouse pneumocystis pneumonia agent</name>
    <name type="synonym">Pneumocystis carinii f. sp. muris</name>
    <dbReference type="NCBI Taxonomy" id="1069680"/>
    <lineage>
        <taxon>Eukaryota</taxon>
        <taxon>Fungi</taxon>
        <taxon>Dikarya</taxon>
        <taxon>Ascomycota</taxon>
        <taxon>Taphrinomycotina</taxon>
        <taxon>Pneumocystomycetes</taxon>
        <taxon>Pneumocystaceae</taxon>
        <taxon>Pneumocystis</taxon>
    </lineage>
</organism>
<evidence type="ECO:0000313" key="5">
    <source>
        <dbReference type="Proteomes" id="UP000011958"/>
    </source>
</evidence>
<dbReference type="GO" id="GO:0003676">
    <property type="term" value="F:nucleic acid binding"/>
    <property type="evidence" value="ECO:0007669"/>
    <property type="project" value="InterPro"/>
</dbReference>
<evidence type="ECO:0000256" key="2">
    <source>
        <dbReference type="ARBA" id="ARBA00022694"/>
    </source>
</evidence>
<dbReference type="VEuPathDB" id="FungiDB:PNEG_00843"/>
<gene>
    <name evidence="4" type="ORF">PNEG_00843</name>
</gene>